<accession>A0ABD1D0N5</accession>
<organism evidence="2 3">
    <name type="scientific">Culex pipiens pipiens</name>
    <name type="common">Northern house mosquito</name>
    <dbReference type="NCBI Taxonomy" id="38569"/>
    <lineage>
        <taxon>Eukaryota</taxon>
        <taxon>Metazoa</taxon>
        <taxon>Ecdysozoa</taxon>
        <taxon>Arthropoda</taxon>
        <taxon>Hexapoda</taxon>
        <taxon>Insecta</taxon>
        <taxon>Pterygota</taxon>
        <taxon>Neoptera</taxon>
        <taxon>Endopterygota</taxon>
        <taxon>Diptera</taxon>
        <taxon>Nematocera</taxon>
        <taxon>Culicoidea</taxon>
        <taxon>Culicidae</taxon>
        <taxon>Culicinae</taxon>
        <taxon>Culicini</taxon>
        <taxon>Culex</taxon>
        <taxon>Culex</taxon>
    </lineage>
</organism>
<dbReference type="AlphaFoldDB" id="A0ABD1D0N5"/>
<sequence>MKWAAVLLVLSLTLHPSTSDDNSDIPHFPYGYSKCQNPGKGGLHCGDFDLPVKEEDVRHNFCTCRCGAIVPVVVDDLFKSSANCVRIKAEGNSGGYLFSMDNFDNNRHDVFHDLWFKKNKKKHRAVSGSFWRIYYPWVNASSTSDNVPYAVQNLLTTQFLSVTGSSFQKNWKQVETSKKLTQSGMWKFTLKKTNGRTIWSLQNQRTNEFLLQHEKAIGDHWWQEDPVFNFCRCNCADLTEFDIPDPPFATSSNCVRIKATGDFDSPGGYLFVPDTFGQDHTVFHDRWFTQNKRKHRWLSGGFWRIYYPWVNASGTGDGVPFVIQNILTRGYLTVANTFELTTFRGVFAGFKLVQRSLWKPEMKRGGDGIVRWTFQNHRTGEWLLQHPSAIGKDWWKGRVFAHNRVLWDQFREGNLFWVHPCY</sequence>
<dbReference type="EMBL" id="JBEHCU010008229">
    <property type="protein sequence ID" value="KAL1386092.1"/>
    <property type="molecule type" value="Genomic_DNA"/>
</dbReference>
<comment type="caution">
    <text evidence="2">The sequence shown here is derived from an EMBL/GenBank/DDBJ whole genome shotgun (WGS) entry which is preliminary data.</text>
</comment>
<feature type="signal peptide" evidence="1">
    <location>
        <begin position="1"/>
        <end position="19"/>
    </location>
</feature>
<evidence type="ECO:0000256" key="1">
    <source>
        <dbReference type="SAM" id="SignalP"/>
    </source>
</evidence>
<name>A0ABD1D0N5_CULPP</name>
<dbReference type="Proteomes" id="UP001562425">
    <property type="component" value="Unassembled WGS sequence"/>
</dbReference>
<reference evidence="2 3" key="1">
    <citation type="submission" date="2024-05" db="EMBL/GenBank/DDBJ databases">
        <title>Culex pipiens pipiens assembly and annotation.</title>
        <authorList>
            <person name="Alout H."/>
            <person name="Durand T."/>
        </authorList>
    </citation>
    <scope>NUCLEOTIDE SEQUENCE [LARGE SCALE GENOMIC DNA]</scope>
    <source>
        <strain evidence="2">HA-2024</strain>
        <tissue evidence="2">Whole body</tissue>
    </source>
</reference>
<protein>
    <submittedName>
        <fullName evidence="2">Uncharacterized protein</fullName>
    </submittedName>
</protein>
<gene>
    <name evidence="2" type="ORF">pipiens_012855</name>
</gene>
<proteinExistence type="predicted"/>
<keyword evidence="3" id="KW-1185">Reference proteome</keyword>
<keyword evidence="1" id="KW-0732">Signal</keyword>
<evidence type="ECO:0000313" key="2">
    <source>
        <dbReference type="EMBL" id="KAL1386092.1"/>
    </source>
</evidence>
<evidence type="ECO:0000313" key="3">
    <source>
        <dbReference type="Proteomes" id="UP001562425"/>
    </source>
</evidence>
<feature type="chain" id="PRO_5044804453" evidence="1">
    <location>
        <begin position="20"/>
        <end position="422"/>
    </location>
</feature>